<dbReference type="InterPro" id="IPR032466">
    <property type="entry name" value="Metal_Hydrolase"/>
</dbReference>
<dbReference type="SUPFAM" id="SSF51556">
    <property type="entry name" value="Metallo-dependent hydrolases"/>
    <property type="match status" value="1"/>
</dbReference>
<evidence type="ECO:0000313" key="3">
    <source>
        <dbReference type="Proteomes" id="UP000245765"/>
    </source>
</evidence>
<evidence type="ECO:0000313" key="2">
    <source>
        <dbReference type="EMBL" id="PWS36613.1"/>
    </source>
</evidence>
<dbReference type="InterPro" id="IPR006680">
    <property type="entry name" value="Amidohydro-rel"/>
</dbReference>
<reference evidence="3" key="1">
    <citation type="submission" date="2018-05" db="EMBL/GenBank/DDBJ databases">
        <authorList>
            <person name="Du Z."/>
            <person name="Wang X."/>
        </authorList>
    </citation>
    <scope>NUCLEOTIDE SEQUENCE [LARGE SCALE GENOMIC DNA]</scope>
    <source>
        <strain evidence="3">CQN31</strain>
    </source>
</reference>
<dbReference type="GO" id="GO:0004038">
    <property type="term" value="F:allantoinase activity"/>
    <property type="evidence" value="ECO:0007669"/>
    <property type="project" value="TreeGrafter"/>
</dbReference>
<dbReference type="Pfam" id="PF01979">
    <property type="entry name" value="Amidohydro_1"/>
    <property type="match status" value="1"/>
</dbReference>
<dbReference type="GO" id="GO:0005737">
    <property type="term" value="C:cytoplasm"/>
    <property type="evidence" value="ECO:0007669"/>
    <property type="project" value="TreeGrafter"/>
</dbReference>
<dbReference type="PANTHER" id="PTHR43668">
    <property type="entry name" value="ALLANTOINASE"/>
    <property type="match status" value="1"/>
</dbReference>
<comment type="caution">
    <text evidence="2">The sequence shown here is derived from an EMBL/GenBank/DDBJ whole genome shotgun (WGS) entry which is preliminary data.</text>
</comment>
<sequence>MTDAAPFDLVVTGDVVLSDRVIQGGYVAVRGETIAAIGAGAPPPAKRLADFSGKVIMPGLVDGHMHTSSSTGWPGIEGATMSAAAGGVTTVCDMPYDVPNPVTTAAIFADKVEHVHRLSHVDMALYGTIKKSGGLEDIAAIAEAGASAFKVSTYEYDAHRFPRIDHPTMLSAFAEIAKTGLMVAVHNEDQELVVKLTEAAKAAGNTSPIWHCRTRPPITETMADLEIFEMALETGAHVHIAHSSLARGFELARIYRGQGAKTSGEACIQYLCMTEEDIVRLQGFGKCNPPFRTAAEVERMWGAVREGIVSYVSTDHAPWPKPKKEYHGDIFAVGAGLTGLQSYAPLMYTLLAERGLPPTVMARLCSEEPARYHGLDPKKGGIRLGADADFCILETGDFVFDERIIQDREDARWSPYHGRPMKARVASAWLRGSEIWDGAAVKAKPGTGRFVPRQHKRSALES</sequence>
<name>A0A317FDL2_9PROT</name>
<dbReference type="SUPFAM" id="SSF51338">
    <property type="entry name" value="Composite domain of metallo-dependent hydrolases"/>
    <property type="match status" value="1"/>
</dbReference>
<evidence type="ECO:0000259" key="1">
    <source>
        <dbReference type="Pfam" id="PF01979"/>
    </source>
</evidence>
<dbReference type="EMBL" id="QGNA01000003">
    <property type="protein sequence ID" value="PWS36613.1"/>
    <property type="molecule type" value="Genomic_DNA"/>
</dbReference>
<protein>
    <submittedName>
        <fullName evidence="2">Allantoinase</fullName>
    </submittedName>
</protein>
<gene>
    <name evidence="2" type="ORF">DFH01_15855</name>
</gene>
<dbReference type="PANTHER" id="PTHR43668:SF2">
    <property type="entry name" value="ALLANTOINASE"/>
    <property type="match status" value="1"/>
</dbReference>
<dbReference type="Proteomes" id="UP000245765">
    <property type="component" value="Unassembled WGS sequence"/>
</dbReference>
<dbReference type="OrthoDB" id="9775759at2"/>
<dbReference type="RefSeq" id="WP_109871406.1">
    <property type="nucleotide sequence ID" value="NZ_QGNA01000003.1"/>
</dbReference>
<keyword evidence="3" id="KW-1185">Reference proteome</keyword>
<dbReference type="GO" id="GO:0006145">
    <property type="term" value="P:purine nucleobase catabolic process"/>
    <property type="evidence" value="ECO:0007669"/>
    <property type="project" value="TreeGrafter"/>
</dbReference>
<dbReference type="AlphaFoldDB" id="A0A317FDL2"/>
<dbReference type="Gene3D" id="3.20.20.140">
    <property type="entry name" value="Metal-dependent hydrolases"/>
    <property type="match status" value="1"/>
</dbReference>
<dbReference type="InterPro" id="IPR011059">
    <property type="entry name" value="Metal-dep_hydrolase_composite"/>
</dbReference>
<dbReference type="Gene3D" id="2.30.40.10">
    <property type="entry name" value="Urease, subunit C, domain 1"/>
    <property type="match status" value="1"/>
</dbReference>
<feature type="domain" description="Amidohydrolase-related" evidence="1">
    <location>
        <begin position="55"/>
        <end position="397"/>
    </location>
</feature>
<proteinExistence type="predicted"/>
<dbReference type="InterPro" id="IPR050138">
    <property type="entry name" value="DHOase/Allantoinase_Hydrolase"/>
</dbReference>
<organism evidence="2 3">
    <name type="scientific">Falsiroseomonas bella</name>
    <dbReference type="NCBI Taxonomy" id="2184016"/>
    <lineage>
        <taxon>Bacteria</taxon>
        <taxon>Pseudomonadati</taxon>
        <taxon>Pseudomonadota</taxon>
        <taxon>Alphaproteobacteria</taxon>
        <taxon>Acetobacterales</taxon>
        <taxon>Roseomonadaceae</taxon>
        <taxon>Falsiroseomonas</taxon>
    </lineage>
</organism>
<accession>A0A317FDL2</accession>